<protein>
    <submittedName>
        <fullName evidence="1 3">Uncharacterized protein</fullName>
    </submittedName>
</protein>
<gene>
    <name evidence="1" type="ORF">MCOS_LOCUS10248</name>
</gene>
<dbReference type="Proteomes" id="UP000267029">
    <property type="component" value="Unassembled WGS sequence"/>
</dbReference>
<keyword evidence="2" id="KW-1185">Reference proteome</keyword>
<organism evidence="1 2">
    <name type="scientific">Mesocestoides corti</name>
    <name type="common">Flatworm</name>
    <dbReference type="NCBI Taxonomy" id="53468"/>
    <lineage>
        <taxon>Eukaryota</taxon>
        <taxon>Metazoa</taxon>
        <taxon>Spiralia</taxon>
        <taxon>Lophotrochozoa</taxon>
        <taxon>Platyhelminthes</taxon>
        <taxon>Cestoda</taxon>
        <taxon>Eucestoda</taxon>
        <taxon>Cyclophyllidea</taxon>
        <taxon>Mesocestoididae</taxon>
        <taxon>Mesocestoides</taxon>
    </lineage>
</organism>
<dbReference type="WBParaSite" id="MCU_011916-RA">
    <property type="protein sequence ID" value="MCU_011916-RA"/>
    <property type="gene ID" value="MCU_011916"/>
</dbReference>
<accession>A0A0R3UQU2</accession>
<dbReference type="EMBL" id="UXSR01006101">
    <property type="protein sequence ID" value="VDD84245.1"/>
    <property type="molecule type" value="Genomic_DNA"/>
</dbReference>
<reference evidence="3" key="2">
    <citation type="submission" date="2019-11" db="UniProtKB">
        <authorList>
            <consortium name="WormBaseParasite"/>
        </authorList>
    </citation>
    <scope>IDENTIFICATION</scope>
</reference>
<reference evidence="1 2" key="1">
    <citation type="submission" date="2018-10" db="EMBL/GenBank/DDBJ databases">
        <authorList>
            <consortium name="Pathogen Informatics"/>
        </authorList>
    </citation>
    <scope>NUCLEOTIDE SEQUENCE [LARGE SCALE GENOMIC DNA]</scope>
</reference>
<sequence>MAGCSGVMWRCTYDEVDEIAHGRRRLLMFFKLVYFVELANSPSLPPHPPPQLPVFWLIIPLETDDLYLGLFPSHCVAVVVYYS</sequence>
<proteinExistence type="predicted"/>
<dbReference type="AlphaFoldDB" id="A0A0R3UQU2"/>
<evidence type="ECO:0000313" key="3">
    <source>
        <dbReference type="WBParaSite" id="MCU_011916-RA"/>
    </source>
</evidence>
<evidence type="ECO:0000313" key="1">
    <source>
        <dbReference type="EMBL" id="VDD84245.1"/>
    </source>
</evidence>
<evidence type="ECO:0000313" key="2">
    <source>
        <dbReference type="Proteomes" id="UP000267029"/>
    </source>
</evidence>
<name>A0A0R3UQU2_MESCO</name>